<feature type="domain" description="Flagellar M-ring N-terminal" evidence="12">
    <location>
        <begin position="46"/>
        <end position="220"/>
    </location>
</feature>
<name>A0A235FBV0_9BACL</name>
<keyword evidence="6 11" id="KW-1133">Transmembrane helix</keyword>
<feature type="transmembrane region" description="Helical" evidence="11">
    <location>
        <begin position="21"/>
        <end position="45"/>
    </location>
</feature>
<reference evidence="14 15" key="1">
    <citation type="submission" date="2017-07" db="EMBL/GenBank/DDBJ databases">
        <title>Fictibacillus sp. nov. GDSW-R2A3 Genome sequencing and assembly.</title>
        <authorList>
            <person name="Mayilraj S."/>
        </authorList>
    </citation>
    <scope>NUCLEOTIDE SEQUENCE [LARGE SCALE GENOMIC DNA]</scope>
    <source>
        <strain evidence="14 15">GDSW-R2A3</strain>
    </source>
</reference>
<evidence type="ECO:0000313" key="14">
    <source>
        <dbReference type="EMBL" id="OYD58860.1"/>
    </source>
</evidence>
<dbReference type="OrthoDB" id="9807026at2"/>
<evidence type="ECO:0000313" key="15">
    <source>
        <dbReference type="Proteomes" id="UP000215059"/>
    </source>
</evidence>
<dbReference type="InterPro" id="IPR043427">
    <property type="entry name" value="YscJ/FliF"/>
</dbReference>
<dbReference type="Proteomes" id="UP000215059">
    <property type="component" value="Unassembled WGS sequence"/>
</dbReference>
<evidence type="ECO:0000256" key="8">
    <source>
        <dbReference type="ARBA" id="ARBA00023143"/>
    </source>
</evidence>
<dbReference type="NCBIfam" id="TIGR00206">
    <property type="entry name" value="fliF"/>
    <property type="match status" value="1"/>
</dbReference>
<dbReference type="RefSeq" id="WP_094250820.1">
    <property type="nucleotide sequence ID" value="NZ_JBHLXL010000001.1"/>
</dbReference>
<evidence type="ECO:0000256" key="10">
    <source>
        <dbReference type="SAM" id="MobiDB-lite"/>
    </source>
</evidence>
<comment type="subcellular location">
    <subcellularLocation>
        <location evidence="1 9">Bacterial flagellum basal body</location>
    </subcellularLocation>
    <subcellularLocation>
        <location evidence="2">Cell membrane</location>
        <topology evidence="2">Multi-pass membrane protein</topology>
    </subcellularLocation>
</comment>
<evidence type="ECO:0000256" key="11">
    <source>
        <dbReference type="SAM" id="Phobius"/>
    </source>
</evidence>
<comment type="caution">
    <text evidence="14">The sequence shown here is derived from an EMBL/GenBank/DDBJ whole genome shotgun (WGS) entry which is preliminary data.</text>
</comment>
<dbReference type="AlphaFoldDB" id="A0A235FBV0"/>
<sequence length="530" mass="58360">MNEKWRVFTSRTKGYFNSLTNLQKGLVAGGALAAIVIIVYLAIFLSKPELVPLYSNLSPQEAGQVQETLNSKGITSELADGGNTILVPAEKADSLKVELAAEGIPKSGNIDFSYFGEKSGFGITDKEFSILEREATQTEISSLIKSINGVDDAAVMITMPEPGVFVSDEEQPASASVVLTLAPGARLEKQHVNALYNLVSKSVPNLPVENIVITDQYSNYYDLDSPSGSDNTMSAYDEQRKIKMDIERDIQRRVQQMLGTIVGHDKVVTTVTADIDFTKEKREENLVEPVDPEKMEGIEVSVERIKETFSGEGAQAGGTAGTGDEEVPNYPGASGNSNGDYEKVEERINNEVNKIRKEIVESPYEIRDIGIQAMVEPPNPKKPDSLPAERLDDIQQILATIVRTTISKDAENPLTDEQIEQKVFVSAQPFKGKAEAAGGSKEGVPLWVYITGGILLLVILFLIFALRKKTKDKQTVYELGQDIPIESFSVPDVNSEFESESTVRKEQLDRMAREKPDEFAKLLRTWLSED</sequence>
<evidence type="ECO:0000256" key="3">
    <source>
        <dbReference type="ARBA" id="ARBA00007971"/>
    </source>
</evidence>
<organism evidence="14 15">
    <name type="scientific">Fictibacillus aquaticus</name>
    <dbReference type="NCBI Taxonomy" id="2021314"/>
    <lineage>
        <taxon>Bacteria</taxon>
        <taxon>Bacillati</taxon>
        <taxon>Bacillota</taxon>
        <taxon>Bacilli</taxon>
        <taxon>Bacillales</taxon>
        <taxon>Fictibacillaceae</taxon>
        <taxon>Fictibacillus</taxon>
    </lineage>
</organism>
<dbReference type="InterPro" id="IPR006182">
    <property type="entry name" value="FliF_N_dom"/>
</dbReference>
<dbReference type="PIRSF" id="PIRSF004862">
    <property type="entry name" value="FliF"/>
    <property type="match status" value="1"/>
</dbReference>
<dbReference type="GO" id="GO:0071973">
    <property type="term" value="P:bacterial-type flagellum-dependent cell motility"/>
    <property type="evidence" value="ECO:0007669"/>
    <property type="project" value="InterPro"/>
</dbReference>
<dbReference type="GO" id="GO:0009431">
    <property type="term" value="C:bacterial-type flagellum basal body, MS ring"/>
    <property type="evidence" value="ECO:0007669"/>
    <property type="project" value="InterPro"/>
</dbReference>
<dbReference type="InterPro" id="IPR013556">
    <property type="entry name" value="Flag_M-ring_C"/>
</dbReference>
<comment type="function">
    <text evidence="9">The M ring may be actively involved in energy transduction.</text>
</comment>
<keyword evidence="14" id="KW-0282">Flagellum</keyword>
<evidence type="ECO:0000256" key="1">
    <source>
        <dbReference type="ARBA" id="ARBA00004117"/>
    </source>
</evidence>
<feature type="region of interest" description="Disordered" evidence="10">
    <location>
        <begin position="309"/>
        <end position="340"/>
    </location>
</feature>
<dbReference type="EMBL" id="NOII01000001">
    <property type="protein sequence ID" value="OYD58860.1"/>
    <property type="molecule type" value="Genomic_DNA"/>
</dbReference>
<dbReference type="GO" id="GO:0005886">
    <property type="term" value="C:plasma membrane"/>
    <property type="evidence" value="ECO:0007669"/>
    <property type="project" value="UniProtKB-SubCell"/>
</dbReference>
<keyword evidence="15" id="KW-1185">Reference proteome</keyword>
<keyword evidence="14" id="KW-0966">Cell projection</keyword>
<keyword evidence="5 11" id="KW-0812">Transmembrane</keyword>
<feature type="transmembrane region" description="Helical" evidence="11">
    <location>
        <begin position="446"/>
        <end position="466"/>
    </location>
</feature>
<keyword evidence="4" id="KW-1003">Cell membrane</keyword>
<gene>
    <name evidence="14" type="ORF">CGZ90_02860</name>
</gene>
<evidence type="ECO:0000256" key="9">
    <source>
        <dbReference type="PIRNR" id="PIRNR004862"/>
    </source>
</evidence>
<keyword evidence="14" id="KW-0969">Cilium</keyword>
<evidence type="ECO:0000256" key="7">
    <source>
        <dbReference type="ARBA" id="ARBA00023136"/>
    </source>
</evidence>
<dbReference type="PANTHER" id="PTHR30046">
    <property type="entry name" value="FLAGELLAR M-RING PROTEIN"/>
    <property type="match status" value="1"/>
</dbReference>
<proteinExistence type="inferred from homology"/>
<evidence type="ECO:0000256" key="5">
    <source>
        <dbReference type="ARBA" id="ARBA00022692"/>
    </source>
</evidence>
<evidence type="ECO:0000256" key="2">
    <source>
        <dbReference type="ARBA" id="ARBA00004651"/>
    </source>
</evidence>
<dbReference type="Pfam" id="PF08345">
    <property type="entry name" value="YscJ_FliF_C"/>
    <property type="match status" value="1"/>
</dbReference>
<dbReference type="InterPro" id="IPR000067">
    <property type="entry name" value="FlgMring_FliF"/>
</dbReference>
<evidence type="ECO:0000256" key="6">
    <source>
        <dbReference type="ARBA" id="ARBA00022989"/>
    </source>
</evidence>
<dbReference type="InterPro" id="IPR045851">
    <property type="entry name" value="AMP-bd_C_sf"/>
</dbReference>
<evidence type="ECO:0000259" key="13">
    <source>
        <dbReference type="Pfam" id="PF08345"/>
    </source>
</evidence>
<evidence type="ECO:0000256" key="4">
    <source>
        <dbReference type="ARBA" id="ARBA00022475"/>
    </source>
</evidence>
<dbReference type="PANTHER" id="PTHR30046:SF0">
    <property type="entry name" value="FLAGELLAR M-RING PROTEIN"/>
    <property type="match status" value="1"/>
</dbReference>
<keyword evidence="8 9" id="KW-0975">Bacterial flagellum</keyword>
<feature type="domain" description="Flagellar M-ring C-terminal" evidence="13">
    <location>
        <begin position="258"/>
        <end position="400"/>
    </location>
</feature>
<comment type="similarity">
    <text evidence="3 9">Belongs to the FliF family.</text>
</comment>
<dbReference type="Gene3D" id="3.30.300.30">
    <property type="match status" value="1"/>
</dbReference>
<protein>
    <recommendedName>
        <fullName evidence="9">Flagellar M-ring protein</fullName>
    </recommendedName>
</protein>
<accession>A0A235FBV0</accession>
<dbReference type="Pfam" id="PF01514">
    <property type="entry name" value="YscJ_FliF"/>
    <property type="match status" value="1"/>
</dbReference>
<dbReference type="PRINTS" id="PR01009">
    <property type="entry name" value="FLGMRINGFLIF"/>
</dbReference>
<dbReference type="GO" id="GO:0003774">
    <property type="term" value="F:cytoskeletal motor activity"/>
    <property type="evidence" value="ECO:0007669"/>
    <property type="project" value="InterPro"/>
</dbReference>
<evidence type="ECO:0000259" key="12">
    <source>
        <dbReference type="Pfam" id="PF01514"/>
    </source>
</evidence>
<keyword evidence="7 11" id="KW-0472">Membrane</keyword>